<evidence type="ECO:0000313" key="2">
    <source>
        <dbReference type="EMBL" id="GAD50988.1"/>
    </source>
</evidence>
<dbReference type="KEGG" id="ntd:EGO55_19535"/>
<evidence type="ECO:0000313" key="3">
    <source>
        <dbReference type="Proteomes" id="UP000016568"/>
    </source>
</evidence>
<accession>U3A8A2</accession>
<evidence type="ECO:0000256" key="1">
    <source>
        <dbReference type="SAM" id="Phobius"/>
    </source>
</evidence>
<dbReference type="OrthoDB" id="675261at2"/>
<proteinExistence type="predicted"/>
<dbReference type="Proteomes" id="UP000016568">
    <property type="component" value="Unassembled WGS sequence"/>
</dbReference>
<keyword evidence="1" id="KW-0812">Transmembrane</keyword>
<gene>
    <name evidence="2" type="ORF">NT2_13_00750</name>
</gene>
<reference evidence="2 3" key="1">
    <citation type="submission" date="2013-09" db="EMBL/GenBank/DDBJ databases">
        <title>Whole genome shotgun sequence of Novosphingobium tardaugens NBRC 16725.</title>
        <authorList>
            <person name="Isaki S."/>
            <person name="Hosoyama A."/>
            <person name="Tsuchikane K."/>
            <person name="Katsumata H."/>
            <person name="Ando Y."/>
            <person name="Yamazaki S."/>
            <person name="Fujita N."/>
        </authorList>
    </citation>
    <scope>NUCLEOTIDE SEQUENCE [LARGE SCALE GENOMIC DNA]</scope>
    <source>
        <strain evidence="2 3">NBRC 16725</strain>
    </source>
</reference>
<keyword evidence="1" id="KW-0472">Membrane</keyword>
<dbReference type="eggNOG" id="ENOG50336J7">
    <property type="taxonomic scope" value="Bacteria"/>
</dbReference>
<comment type="caution">
    <text evidence="2">The sequence shown here is derived from an EMBL/GenBank/DDBJ whole genome shotgun (WGS) entry which is preliminary data.</text>
</comment>
<sequence>MDYVSIPISIISLAISLGTFWLAFLDRGRLAMTKPTIVFFGYDTVPKPTPKVFLRTLLYSTATRGQVVEGMYAVVRHCNAERVFSFWGYGETEKLSPGSGLHVSRTGLAVNHHFVLSVHEDAYQFEPGNYEIDVIADVVGQTKPVKLSTICLTLNTDHVAALAKHNGVLFERKIDGEYEGHSRDR</sequence>
<keyword evidence="1" id="KW-1133">Transmembrane helix</keyword>
<dbReference type="RefSeq" id="WP_021691806.1">
    <property type="nucleotide sequence ID" value="NZ_BASZ01000013.1"/>
</dbReference>
<dbReference type="AlphaFoldDB" id="U3A8A2"/>
<feature type="transmembrane region" description="Helical" evidence="1">
    <location>
        <begin position="6"/>
        <end position="25"/>
    </location>
</feature>
<dbReference type="EMBL" id="BASZ01000013">
    <property type="protein sequence ID" value="GAD50988.1"/>
    <property type="molecule type" value="Genomic_DNA"/>
</dbReference>
<name>U3A8A2_9SPHN</name>
<keyword evidence="3" id="KW-1185">Reference proteome</keyword>
<organism evidence="2 3">
    <name type="scientific">Caenibius tardaugens NBRC 16725</name>
    <dbReference type="NCBI Taxonomy" id="1219035"/>
    <lineage>
        <taxon>Bacteria</taxon>
        <taxon>Pseudomonadati</taxon>
        <taxon>Pseudomonadota</taxon>
        <taxon>Alphaproteobacteria</taxon>
        <taxon>Sphingomonadales</taxon>
        <taxon>Erythrobacteraceae</taxon>
        <taxon>Caenibius</taxon>
    </lineage>
</organism>
<protein>
    <submittedName>
        <fullName evidence="2">Uncharacterized protein</fullName>
    </submittedName>
</protein>